<dbReference type="NCBIfam" id="TIGR00149">
    <property type="entry name" value="TIGR00149_YjbQ"/>
    <property type="match status" value="1"/>
</dbReference>
<evidence type="ECO:0000256" key="1">
    <source>
        <dbReference type="ARBA" id="ARBA00005534"/>
    </source>
</evidence>
<evidence type="ECO:0008006" key="4">
    <source>
        <dbReference type="Google" id="ProtNLM"/>
    </source>
</evidence>
<dbReference type="InterPro" id="IPR001602">
    <property type="entry name" value="UPF0047_YjbQ-like"/>
</dbReference>
<sequence length="157" mass="17565">MSAQSIWAQHDLRLRPLPRGFHLITREVVAALPELAHLRVGLLHVFIQHTSASLALNENASPDVRRDFERFFDHLVPDGWREFEHTLEGPDDMPAHIKASLLGPSLTLPVREGRLALGTWQGLYLCEHRNDGGARRLVLTLQGEGMGTEKAGRSEVP</sequence>
<protein>
    <recommendedName>
        <fullName evidence="4">YjbQ family protein</fullName>
    </recommendedName>
</protein>
<dbReference type="SUPFAM" id="SSF111038">
    <property type="entry name" value="YjbQ-like"/>
    <property type="match status" value="1"/>
</dbReference>
<evidence type="ECO:0000313" key="2">
    <source>
        <dbReference type="EMBL" id="GAA5533586.1"/>
    </source>
</evidence>
<name>A0ABP9XF98_9DEIO</name>
<dbReference type="Gene3D" id="2.60.120.460">
    <property type="entry name" value="YjbQ-like"/>
    <property type="match status" value="1"/>
</dbReference>
<dbReference type="PROSITE" id="PS01314">
    <property type="entry name" value="UPF0047"/>
    <property type="match status" value="1"/>
</dbReference>
<comment type="caution">
    <text evidence="2">The sequence shown here is derived from an EMBL/GenBank/DDBJ whole genome shotgun (WGS) entry which is preliminary data.</text>
</comment>
<comment type="similarity">
    <text evidence="1">Belongs to the UPF0047 family.</text>
</comment>
<reference evidence="2 3" key="1">
    <citation type="submission" date="2024-02" db="EMBL/GenBank/DDBJ databases">
        <title>Deinococcus aluminii NBRC 112889.</title>
        <authorList>
            <person name="Ichikawa N."/>
            <person name="Katano-Makiyama Y."/>
            <person name="Hidaka K."/>
        </authorList>
    </citation>
    <scope>NUCLEOTIDE SEQUENCE [LARGE SCALE GENOMIC DNA]</scope>
    <source>
        <strain evidence="2 3">NBRC 112889</strain>
    </source>
</reference>
<keyword evidence="3" id="KW-1185">Reference proteome</keyword>
<dbReference type="EMBL" id="BAABRV010000004">
    <property type="protein sequence ID" value="GAA5533586.1"/>
    <property type="molecule type" value="Genomic_DNA"/>
</dbReference>
<dbReference type="PIRSF" id="PIRSF004681">
    <property type="entry name" value="UCP004681"/>
    <property type="match status" value="1"/>
</dbReference>
<proteinExistence type="inferred from homology"/>
<accession>A0ABP9XF98</accession>
<dbReference type="InterPro" id="IPR035917">
    <property type="entry name" value="YjbQ-like_sf"/>
</dbReference>
<dbReference type="Pfam" id="PF01894">
    <property type="entry name" value="YjbQ"/>
    <property type="match status" value="1"/>
</dbReference>
<organism evidence="2 3">
    <name type="scientific">Deinococcus aluminii</name>
    <dbReference type="NCBI Taxonomy" id="1656885"/>
    <lineage>
        <taxon>Bacteria</taxon>
        <taxon>Thermotogati</taxon>
        <taxon>Deinococcota</taxon>
        <taxon>Deinococci</taxon>
        <taxon>Deinococcales</taxon>
        <taxon>Deinococcaceae</taxon>
        <taxon>Deinococcus</taxon>
    </lineage>
</organism>
<evidence type="ECO:0000313" key="3">
    <source>
        <dbReference type="Proteomes" id="UP001404956"/>
    </source>
</evidence>
<dbReference type="PANTHER" id="PTHR30615">
    <property type="entry name" value="UNCHARACTERIZED PROTEIN YJBQ-RELATED"/>
    <property type="match status" value="1"/>
</dbReference>
<dbReference type="Proteomes" id="UP001404956">
    <property type="component" value="Unassembled WGS sequence"/>
</dbReference>
<dbReference type="PANTHER" id="PTHR30615:SF8">
    <property type="entry name" value="UPF0047 PROTEIN C4A8.02C"/>
    <property type="match status" value="1"/>
</dbReference>
<gene>
    <name evidence="2" type="ORF">Dalu01_01992</name>
</gene>